<sequence length="112" mass="12423">MPTASAWFWQNRAGCCVLPAPPDRQLDAARTVTCLELEDDGSVFRHDGSVPVRRFDDTSTNRRFSPQDMLAASRPVKRFPATLRYSMDGSASSAGGSGPTNRFLDTSRRSRR</sequence>
<feature type="region of interest" description="Disordered" evidence="1">
    <location>
        <begin position="87"/>
        <end position="112"/>
    </location>
</feature>
<dbReference type="EMBL" id="BT086003">
    <property type="protein sequence ID" value="ACR36356.1"/>
    <property type="molecule type" value="mRNA"/>
</dbReference>
<evidence type="ECO:0000256" key="1">
    <source>
        <dbReference type="SAM" id="MobiDB-lite"/>
    </source>
</evidence>
<dbReference type="AlphaFoldDB" id="C4J3P2"/>
<reference evidence="2" key="1">
    <citation type="journal article" date="2009" name="PLoS Genet.">
        <title>Sequencing, mapping, and analysis of 27,455 maize full-length cDNAs.</title>
        <authorList>
            <person name="Soderlund C."/>
            <person name="Descour A."/>
            <person name="Kudrna D."/>
            <person name="Bomhoff M."/>
            <person name="Boyd L."/>
            <person name="Currie J."/>
            <person name="Angelova A."/>
            <person name="Collura K."/>
            <person name="Wissotski M."/>
            <person name="Ashley E."/>
            <person name="Morrow D."/>
            <person name="Fernandes J."/>
            <person name="Walbot V."/>
            <person name="Yu Y."/>
        </authorList>
    </citation>
    <scope>NUCLEOTIDE SEQUENCE</scope>
    <source>
        <strain evidence="2">B73</strain>
    </source>
</reference>
<name>C4J3P2_MAIZE</name>
<dbReference type="EMBL" id="BT086182">
    <property type="protein sequence ID" value="ACR36535.1"/>
    <property type="molecule type" value="mRNA"/>
</dbReference>
<reference evidence="2" key="2">
    <citation type="submission" date="2012-06" db="EMBL/GenBank/DDBJ databases">
        <authorList>
            <person name="Yu Y."/>
            <person name="Currie J."/>
            <person name="Lomeli R."/>
            <person name="Angelova A."/>
            <person name="Collura K."/>
            <person name="Wissotski M."/>
            <person name="Campos D."/>
            <person name="Kudrna D."/>
            <person name="Golser W."/>
            <person name="Ashely E."/>
            <person name="Descour A."/>
            <person name="Fernandes J."/>
            <person name="Soderlund C."/>
            <person name="Walbot V."/>
        </authorList>
    </citation>
    <scope>NUCLEOTIDE SEQUENCE</scope>
    <source>
        <strain evidence="2">B73</strain>
    </source>
</reference>
<dbReference type="EMBL" id="BT086558">
    <property type="protein sequence ID" value="ACR36911.1"/>
    <property type="molecule type" value="mRNA"/>
</dbReference>
<evidence type="ECO:0000313" key="2">
    <source>
        <dbReference type="EMBL" id="ACR35792.1"/>
    </source>
</evidence>
<organism evidence="2">
    <name type="scientific">Zea mays</name>
    <name type="common">Maize</name>
    <dbReference type="NCBI Taxonomy" id="4577"/>
    <lineage>
        <taxon>Eukaryota</taxon>
        <taxon>Viridiplantae</taxon>
        <taxon>Streptophyta</taxon>
        <taxon>Embryophyta</taxon>
        <taxon>Tracheophyta</taxon>
        <taxon>Spermatophyta</taxon>
        <taxon>Magnoliopsida</taxon>
        <taxon>Liliopsida</taxon>
        <taxon>Poales</taxon>
        <taxon>Poaceae</taxon>
        <taxon>PACMAD clade</taxon>
        <taxon>Panicoideae</taxon>
        <taxon>Andropogonodae</taxon>
        <taxon>Andropogoneae</taxon>
        <taxon>Tripsacinae</taxon>
        <taxon>Zea</taxon>
    </lineage>
</organism>
<accession>C4J3P2</accession>
<dbReference type="EMBL" id="BT085439">
    <property type="protein sequence ID" value="ACR35792.1"/>
    <property type="molecule type" value="mRNA"/>
</dbReference>
<proteinExistence type="evidence at transcript level"/>
<protein>
    <submittedName>
        <fullName evidence="2">Uncharacterized protein</fullName>
    </submittedName>
</protein>